<dbReference type="Proteomes" id="UP000325690">
    <property type="component" value="Unassembled WGS sequence"/>
</dbReference>
<keyword evidence="2" id="KW-0732">Signal</keyword>
<comment type="caution">
    <text evidence="3">The sequence shown here is derived from an EMBL/GenBank/DDBJ whole genome shotgun (WGS) entry which is preliminary data.</text>
</comment>
<feature type="compositionally biased region" description="Pro residues" evidence="1">
    <location>
        <begin position="138"/>
        <end position="169"/>
    </location>
</feature>
<evidence type="ECO:0000313" key="4">
    <source>
        <dbReference type="Proteomes" id="UP000325690"/>
    </source>
</evidence>
<feature type="chain" id="PRO_5024287216" evidence="2">
    <location>
        <begin position="24"/>
        <end position="280"/>
    </location>
</feature>
<reference evidence="3 4" key="1">
    <citation type="submission" date="2012-10" db="EMBL/GenBank/DDBJ databases">
        <title>The draft sequence of the Mycobacterium pheli genome.</title>
        <authorList>
            <person name="Pettersson B.M.F."/>
            <person name="Das S."/>
            <person name="Dasgupta S."/>
            <person name="Bhattacharya A."/>
            <person name="Kirsebom L.A."/>
        </authorList>
    </citation>
    <scope>NUCLEOTIDE SEQUENCE [LARGE SCALE GENOMIC DNA]</scope>
    <source>
        <strain evidence="3 4">CCUG 21000</strain>
    </source>
</reference>
<feature type="region of interest" description="Disordered" evidence="1">
    <location>
        <begin position="134"/>
        <end position="189"/>
    </location>
</feature>
<gene>
    <name evidence="3" type="ORF">MPHL21000_24030</name>
</gene>
<sequence>MAAVWSGTLVAASLLAPAPVAQAEPLAEIRGTVTKDRIQAGCPELKYNQLLQEIAFDTVFYAIHRVSNSQQLIAQYPGKVHSYVGYGDPMAAAVNHTYRMGAGDQIRDCAAWSEYGVAFIRVEDREKDYVSIVFGRPEAPPPENKPAEPPKPQEQPKPQEPPPPPPKQCPPGGLKSEVPAGQECPPPTNAVRVSFDRGLGVWTVNVRNEAGIGGRCTYRAVSQTGLTGVNRDFDIAPNGSASFSVPAPPPLTTYEVTTTCTGTYDGKQVEFGRDVQKVSL</sequence>
<name>A0A5N5URA4_MYCPH</name>
<feature type="signal peptide" evidence="2">
    <location>
        <begin position="1"/>
        <end position="23"/>
    </location>
</feature>
<evidence type="ECO:0000256" key="2">
    <source>
        <dbReference type="SAM" id="SignalP"/>
    </source>
</evidence>
<evidence type="ECO:0000256" key="1">
    <source>
        <dbReference type="SAM" id="MobiDB-lite"/>
    </source>
</evidence>
<proteinExistence type="predicted"/>
<organism evidence="3 4">
    <name type="scientific">Mycolicibacterium phlei DSM 43239 = CCUG 21000</name>
    <dbReference type="NCBI Taxonomy" id="1226750"/>
    <lineage>
        <taxon>Bacteria</taxon>
        <taxon>Bacillati</taxon>
        <taxon>Actinomycetota</taxon>
        <taxon>Actinomycetes</taxon>
        <taxon>Mycobacteriales</taxon>
        <taxon>Mycobacteriaceae</taxon>
        <taxon>Mycolicibacterium</taxon>
    </lineage>
</organism>
<keyword evidence="4" id="KW-1185">Reference proteome</keyword>
<accession>A0A5N5URA4</accession>
<dbReference type="EMBL" id="ANBP01000054">
    <property type="protein sequence ID" value="KAB7751888.1"/>
    <property type="molecule type" value="Genomic_DNA"/>
</dbReference>
<protein>
    <submittedName>
        <fullName evidence="3">Uncharacterized protein</fullName>
    </submittedName>
</protein>
<evidence type="ECO:0000313" key="3">
    <source>
        <dbReference type="EMBL" id="KAB7751888.1"/>
    </source>
</evidence>
<dbReference type="AlphaFoldDB" id="A0A5N5URA4"/>